<dbReference type="Pfam" id="PF14559">
    <property type="entry name" value="TPR_19"/>
    <property type="match status" value="1"/>
</dbReference>
<dbReference type="Proteomes" id="UP000286678">
    <property type="component" value="Unassembled WGS sequence"/>
</dbReference>
<dbReference type="SMART" id="SM00028">
    <property type="entry name" value="TPR"/>
    <property type="match status" value="3"/>
</dbReference>
<evidence type="ECO:0000256" key="2">
    <source>
        <dbReference type="SAM" id="Phobius"/>
    </source>
</evidence>
<feature type="compositionally biased region" description="Low complexity" evidence="1">
    <location>
        <begin position="109"/>
        <end position="122"/>
    </location>
</feature>
<dbReference type="SUPFAM" id="SSF48452">
    <property type="entry name" value="TPR-like"/>
    <property type="match status" value="1"/>
</dbReference>
<sequence length="350" mass="38603">MSVINRMLRDLDQRQQQTQQKSAAPAAAMPQQKPWLLWLAGLLFLVLVVIIGWLFWPQSSQEQAASAVETVDAPNTRAVTEPVTETKVNEPVEPEAQLAQVDNQPQQQETAPVVPAEVAATPSESAVSEASVTPQQSEAEVLEPEPESQGSMEVEPVALTAEELALAKFQKAQEALKSGERQRAQELLEQVIVLAPDHIAARSELAAYWYGRNQQNTALAILAEGLERQPQQPRWLLLYGRILFNAGAYDELLMAYRDLPLGSAEAEKLVQLRASAANQSRQFDSAADDYQWLAELTQQGHWWLAAAVAHEDAQQPQRAITAYRQALQATSLNSDGRAYANQRLQALGGR</sequence>
<organism evidence="3 4">
    <name type="scientific">Pseudidiomarina aquimaris</name>
    <dbReference type="NCBI Taxonomy" id="641841"/>
    <lineage>
        <taxon>Bacteria</taxon>
        <taxon>Pseudomonadati</taxon>
        <taxon>Pseudomonadota</taxon>
        <taxon>Gammaproteobacteria</taxon>
        <taxon>Alteromonadales</taxon>
        <taxon>Idiomarinaceae</taxon>
        <taxon>Pseudidiomarina</taxon>
    </lineage>
</organism>
<dbReference type="OrthoDB" id="5406098at2"/>
<proteinExistence type="predicted"/>
<keyword evidence="2" id="KW-0472">Membrane</keyword>
<dbReference type="InterPro" id="IPR011990">
    <property type="entry name" value="TPR-like_helical_dom_sf"/>
</dbReference>
<dbReference type="Gene3D" id="1.25.40.10">
    <property type="entry name" value="Tetratricopeptide repeat domain"/>
    <property type="match status" value="1"/>
</dbReference>
<dbReference type="EMBL" id="PIPT01000002">
    <property type="protein sequence ID" value="RUO50239.1"/>
    <property type="molecule type" value="Genomic_DNA"/>
</dbReference>
<dbReference type="AlphaFoldDB" id="A0A432XNF1"/>
<dbReference type="Pfam" id="PF13432">
    <property type="entry name" value="TPR_16"/>
    <property type="match status" value="1"/>
</dbReference>
<comment type="caution">
    <text evidence="3">The sequence shown here is derived from an EMBL/GenBank/DDBJ whole genome shotgun (WGS) entry which is preliminary data.</text>
</comment>
<dbReference type="InterPro" id="IPR019734">
    <property type="entry name" value="TPR_rpt"/>
</dbReference>
<gene>
    <name evidence="3" type="ORF">CWE21_03740</name>
</gene>
<keyword evidence="4" id="KW-1185">Reference proteome</keyword>
<keyword evidence="2" id="KW-0812">Transmembrane</keyword>
<accession>A0A432XNF1</accession>
<keyword evidence="2" id="KW-1133">Transmembrane helix</keyword>
<feature type="region of interest" description="Disordered" evidence="1">
    <location>
        <begin position="70"/>
        <end position="150"/>
    </location>
</feature>
<evidence type="ECO:0000256" key="1">
    <source>
        <dbReference type="SAM" id="MobiDB-lite"/>
    </source>
</evidence>
<feature type="transmembrane region" description="Helical" evidence="2">
    <location>
        <begin position="35"/>
        <end position="56"/>
    </location>
</feature>
<name>A0A432XNF1_9GAMM</name>
<feature type="compositionally biased region" description="Polar residues" evidence="1">
    <location>
        <begin position="123"/>
        <end position="138"/>
    </location>
</feature>
<protein>
    <submittedName>
        <fullName evidence="3">Uncharacterized protein</fullName>
    </submittedName>
</protein>
<evidence type="ECO:0000313" key="4">
    <source>
        <dbReference type="Proteomes" id="UP000286678"/>
    </source>
</evidence>
<dbReference type="RefSeq" id="WP_126833128.1">
    <property type="nucleotide sequence ID" value="NZ_PIPT01000002.1"/>
</dbReference>
<evidence type="ECO:0000313" key="3">
    <source>
        <dbReference type="EMBL" id="RUO50239.1"/>
    </source>
</evidence>
<reference evidence="4" key="1">
    <citation type="journal article" date="2018" name="Front. Microbiol.">
        <title>Genome-Based Analysis Reveals the Taxonomy and Diversity of the Family Idiomarinaceae.</title>
        <authorList>
            <person name="Liu Y."/>
            <person name="Lai Q."/>
            <person name="Shao Z."/>
        </authorList>
    </citation>
    <scope>NUCLEOTIDE SEQUENCE [LARGE SCALE GENOMIC DNA]</scope>
    <source>
        <strain evidence="4">SW15</strain>
    </source>
</reference>